<organism evidence="1 2">
    <name type="scientific">Prorocentrum cordatum</name>
    <dbReference type="NCBI Taxonomy" id="2364126"/>
    <lineage>
        <taxon>Eukaryota</taxon>
        <taxon>Sar</taxon>
        <taxon>Alveolata</taxon>
        <taxon>Dinophyceae</taxon>
        <taxon>Prorocentrales</taxon>
        <taxon>Prorocentraceae</taxon>
        <taxon>Prorocentrum</taxon>
    </lineage>
</organism>
<dbReference type="EMBL" id="CAUYUJ010012780">
    <property type="protein sequence ID" value="CAK0834570.1"/>
    <property type="molecule type" value="Genomic_DNA"/>
</dbReference>
<comment type="caution">
    <text evidence="1">The sequence shown here is derived from an EMBL/GenBank/DDBJ whole genome shotgun (WGS) entry which is preliminary data.</text>
</comment>
<evidence type="ECO:0008006" key="3">
    <source>
        <dbReference type="Google" id="ProtNLM"/>
    </source>
</evidence>
<evidence type="ECO:0000313" key="2">
    <source>
        <dbReference type="Proteomes" id="UP001189429"/>
    </source>
</evidence>
<proteinExistence type="predicted"/>
<reference evidence="1" key="1">
    <citation type="submission" date="2023-10" db="EMBL/GenBank/DDBJ databases">
        <authorList>
            <person name="Chen Y."/>
            <person name="Shah S."/>
            <person name="Dougan E. K."/>
            <person name="Thang M."/>
            <person name="Chan C."/>
        </authorList>
    </citation>
    <scope>NUCLEOTIDE SEQUENCE [LARGE SCALE GENOMIC DNA]</scope>
</reference>
<accession>A0ABN9SRH8</accession>
<keyword evidence="2" id="KW-1185">Reference proteome</keyword>
<evidence type="ECO:0000313" key="1">
    <source>
        <dbReference type="EMBL" id="CAK0834570.1"/>
    </source>
</evidence>
<dbReference type="Proteomes" id="UP001189429">
    <property type="component" value="Unassembled WGS sequence"/>
</dbReference>
<protein>
    <recommendedName>
        <fullName evidence="3">PDZ domain-containing protein</fullName>
    </recommendedName>
</protein>
<name>A0ABN9SRH8_9DINO</name>
<sequence>MGNACCADGNHDNAEAVIEQRSKLSDETANQPVQIPGKKLENTNAAKSELPGTEFTMVIDKTTGRKLGVDVDHQDGCTLQVDAVTGGLFQQWNDNHPEQAVKPGDRIVEVNGLRNDVQLLVEECRQNKLLELVVKRGP</sequence>
<gene>
    <name evidence="1" type="ORF">PCOR1329_LOCUS31956</name>
</gene>